<sequence length="118" mass="13462">MDVSPPFARVVSGREERRQFRPPQRLATRVYEPFPAFKPSVGNHRTRARHRGFCFDVTDWAGARDLEPESRRNVPELFPPVRSIASPQAVTARKAAAVDPSRFEMDDLTKEQVQSNIT</sequence>
<dbReference type="HOGENOM" id="CLU_2075752_0_0_1"/>
<dbReference type="EMBL" id="ABJB010428876">
    <property type="status" value="NOT_ANNOTATED_CDS"/>
    <property type="molecule type" value="Genomic_DNA"/>
</dbReference>
<dbReference type="InParanoid" id="B7Q364"/>
<proteinExistence type="predicted"/>
<keyword evidence="4" id="KW-1185">Reference proteome</keyword>
<reference evidence="3" key="2">
    <citation type="submission" date="2020-05" db="UniProtKB">
        <authorList>
            <consortium name="EnsemblMetazoa"/>
        </authorList>
    </citation>
    <scope>IDENTIFICATION</scope>
    <source>
        <strain evidence="3">wikel</strain>
    </source>
</reference>
<evidence type="ECO:0000256" key="1">
    <source>
        <dbReference type="SAM" id="MobiDB-lite"/>
    </source>
</evidence>
<accession>B7Q364</accession>
<evidence type="ECO:0000313" key="3">
    <source>
        <dbReference type="EnsemblMetazoa" id="ISCW008597-PA"/>
    </source>
</evidence>
<dbReference type="VEuPathDB" id="VectorBase:ISCW008597"/>
<protein>
    <submittedName>
        <fullName evidence="2 3">Uncharacterized protein</fullName>
    </submittedName>
</protein>
<dbReference type="AlphaFoldDB" id="B7Q364"/>
<feature type="region of interest" description="Disordered" evidence="1">
    <location>
        <begin position="1"/>
        <end position="24"/>
    </location>
</feature>
<name>B7Q364_IXOSC</name>
<dbReference type="EMBL" id="DS847973">
    <property type="protein sequence ID" value="EEC13286.1"/>
    <property type="molecule type" value="Genomic_DNA"/>
</dbReference>
<dbReference type="Proteomes" id="UP000001555">
    <property type="component" value="Unassembled WGS sequence"/>
</dbReference>
<organism>
    <name type="scientific">Ixodes scapularis</name>
    <name type="common">Black-legged tick</name>
    <name type="synonym">Deer tick</name>
    <dbReference type="NCBI Taxonomy" id="6945"/>
    <lineage>
        <taxon>Eukaryota</taxon>
        <taxon>Metazoa</taxon>
        <taxon>Ecdysozoa</taxon>
        <taxon>Arthropoda</taxon>
        <taxon>Chelicerata</taxon>
        <taxon>Arachnida</taxon>
        <taxon>Acari</taxon>
        <taxon>Parasitiformes</taxon>
        <taxon>Ixodida</taxon>
        <taxon>Ixodoidea</taxon>
        <taxon>Ixodidae</taxon>
        <taxon>Ixodinae</taxon>
        <taxon>Ixodes</taxon>
    </lineage>
</organism>
<dbReference type="EnsemblMetazoa" id="ISCW008597-RA">
    <property type="protein sequence ID" value="ISCW008597-PA"/>
    <property type="gene ID" value="ISCW008597"/>
</dbReference>
<evidence type="ECO:0000313" key="2">
    <source>
        <dbReference type="EMBL" id="EEC13286.1"/>
    </source>
</evidence>
<reference evidence="2 4" key="1">
    <citation type="submission" date="2008-03" db="EMBL/GenBank/DDBJ databases">
        <title>Annotation of Ixodes scapularis.</title>
        <authorList>
            <consortium name="Ixodes scapularis Genome Project Consortium"/>
            <person name="Caler E."/>
            <person name="Hannick L.I."/>
            <person name="Bidwell S."/>
            <person name="Joardar V."/>
            <person name="Thiagarajan M."/>
            <person name="Amedeo P."/>
            <person name="Galinsky K.J."/>
            <person name="Schobel S."/>
            <person name="Inman J."/>
            <person name="Hostetler J."/>
            <person name="Miller J."/>
            <person name="Hammond M."/>
            <person name="Megy K."/>
            <person name="Lawson D."/>
            <person name="Kodira C."/>
            <person name="Sutton G."/>
            <person name="Meyer J."/>
            <person name="Hill C.A."/>
            <person name="Birren B."/>
            <person name="Nene V."/>
            <person name="Collins F."/>
            <person name="Alarcon-Chaidez F."/>
            <person name="Wikel S."/>
            <person name="Strausberg R."/>
        </authorList>
    </citation>
    <scope>NUCLEOTIDE SEQUENCE [LARGE SCALE GENOMIC DNA]</scope>
    <source>
        <strain evidence="4">Wikel</strain>
        <strain evidence="2">Wikel colony</strain>
    </source>
</reference>
<evidence type="ECO:0000313" key="4">
    <source>
        <dbReference type="Proteomes" id="UP000001555"/>
    </source>
</evidence>
<gene>
    <name evidence="2" type="ORF">IscW_ISCW008597</name>
</gene>
<dbReference type="PaxDb" id="6945-B7Q364"/>
<dbReference type="VEuPathDB" id="VectorBase:ISCI008597"/>